<dbReference type="RefSeq" id="WP_186816784.1">
    <property type="nucleotide sequence ID" value="NZ_BJVJ01000008.1"/>
</dbReference>
<dbReference type="InterPro" id="IPR039697">
    <property type="entry name" value="Alcohol_dehydrogenase_Fe"/>
</dbReference>
<proteinExistence type="inferred from homology"/>
<sequence>MTIDSQLTHAVLRVPPLIHFGWGSAASVPGIVSGLGRRVLVCSDMNLIGQPDFALLHTTLVAAGCQVEIYSEGRPELPLSTIDAAVAAASRATPDVILGYGGGSSIDLAKIVALLLTHPGPVSRYYGENKVPGPLLPVVAVPTTAGTGSEVTPVAVVADPEREFKVGVSSPWLIPAAAVVDPALTRGCPTRVRAHSGADALAHSLEALTAGHRTPTWTVDLPVFVGSQRLGNSLALEAAASIGPNLRRVVADAANEPALTAMSYGSLCAGMAFGTSGTHLGHALQYSIGAATHTSHGLGVGLLLPYVLEATRPVCDDRLAQAAAAWGIEGPDPAGQVIDEVVAILAGAGIPRTLADIGLERRELPRLAEQAARFERLVANAPILADDEVLLAILHAAWSGDRPLARRR</sequence>
<name>A0A511DC82_9PSEU</name>
<reference evidence="6 7" key="1">
    <citation type="submission" date="2019-07" db="EMBL/GenBank/DDBJ databases">
        <title>Whole genome shotgun sequence of Pseudonocardia sulfidoxydans NBRC 16205.</title>
        <authorList>
            <person name="Hosoyama A."/>
            <person name="Uohara A."/>
            <person name="Ohji S."/>
            <person name="Ichikawa N."/>
        </authorList>
    </citation>
    <scope>NUCLEOTIDE SEQUENCE [LARGE SCALE GENOMIC DNA]</scope>
    <source>
        <strain evidence="6 7">NBRC 16205</strain>
    </source>
</reference>
<dbReference type="Pfam" id="PF00465">
    <property type="entry name" value="Fe-ADH"/>
    <property type="match status" value="1"/>
</dbReference>
<dbReference type="Proteomes" id="UP000321685">
    <property type="component" value="Unassembled WGS sequence"/>
</dbReference>
<evidence type="ECO:0000313" key="6">
    <source>
        <dbReference type="EMBL" id="GEL22406.1"/>
    </source>
</evidence>
<dbReference type="SUPFAM" id="SSF56796">
    <property type="entry name" value="Dehydroquinate synthase-like"/>
    <property type="match status" value="1"/>
</dbReference>
<dbReference type="GO" id="GO:0046872">
    <property type="term" value="F:metal ion binding"/>
    <property type="evidence" value="ECO:0007669"/>
    <property type="project" value="InterPro"/>
</dbReference>
<gene>
    <name evidence="6" type="ORF">PSU4_13600</name>
</gene>
<keyword evidence="2" id="KW-0560">Oxidoreductase</keyword>
<accession>A0A511DC82</accession>
<evidence type="ECO:0000259" key="5">
    <source>
        <dbReference type="Pfam" id="PF25137"/>
    </source>
</evidence>
<dbReference type="GO" id="GO:0004022">
    <property type="term" value="F:alcohol dehydrogenase (NAD+) activity"/>
    <property type="evidence" value="ECO:0007669"/>
    <property type="project" value="UniProtKB-ARBA"/>
</dbReference>
<feature type="domain" description="Fe-containing alcohol dehydrogenase-like C-terminal" evidence="5">
    <location>
        <begin position="194"/>
        <end position="398"/>
    </location>
</feature>
<dbReference type="EMBL" id="BJVJ01000008">
    <property type="protein sequence ID" value="GEL22406.1"/>
    <property type="molecule type" value="Genomic_DNA"/>
</dbReference>
<dbReference type="Gene3D" id="1.20.1090.10">
    <property type="entry name" value="Dehydroquinate synthase-like - alpha domain"/>
    <property type="match status" value="1"/>
</dbReference>
<evidence type="ECO:0000313" key="7">
    <source>
        <dbReference type="Proteomes" id="UP000321685"/>
    </source>
</evidence>
<evidence type="ECO:0000259" key="4">
    <source>
        <dbReference type="Pfam" id="PF00465"/>
    </source>
</evidence>
<evidence type="ECO:0000256" key="2">
    <source>
        <dbReference type="ARBA" id="ARBA00023002"/>
    </source>
</evidence>
<organism evidence="6 7">
    <name type="scientific">Pseudonocardia sulfidoxydans NBRC 16205</name>
    <dbReference type="NCBI Taxonomy" id="1223511"/>
    <lineage>
        <taxon>Bacteria</taxon>
        <taxon>Bacillati</taxon>
        <taxon>Actinomycetota</taxon>
        <taxon>Actinomycetes</taxon>
        <taxon>Pseudonocardiales</taxon>
        <taxon>Pseudonocardiaceae</taxon>
        <taxon>Pseudonocardia</taxon>
    </lineage>
</organism>
<comment type="caution">
    <text evidence="6">The sequence shown here is derived from an EMBL/GenBank/DDBJ whole genome shotgun (WGS) entry which is preliminary data.</text>
</comment>
<dbReference type="AlphaFoldDB" id="A0A511DC82"/>
<protein>
    <submittedName>
        <fullName evidence="6">Alcohol dehydrogenase</fullName>
    </submittedName>
</protein>
<dbReference type="Gene3D" id="3.40.50.1970">
    <property type="match status" value="1"/>
</dbReference>
<dbReference type="InterPro" id="IPR056798">
    <property type="entry name" value="ADH_Fe_C"/>
</dbReference>
<keyword evidence="3" id="KW-0520">NAD</keyword>
<feature type="domain" description="Alcohol dehydrogenase iron-type/glycerol dehydrogenase GldA" evidence="4">
    <location>
        <begin position="15"/>
        <end position="182"/>
    </location>
</feature>
<dbReference type="InterPro" id="IPR018211">
    <property type="entry name" value="ADH_Fe_CS"/>
</dbReference>
<evidence type="ECO:0000256" key="1">
    <source>
        <dbReference type="ARBA" id="ARBA00007358"/>
    </source>
</evidence>
<comment type="similarity">
    <text evidence="1">Belongs to the iron-containing alcohol dehydrogenase family.</text>
</comment>
<dbReference type="Pfam" id="PF25137">
    <property type="entry name" value="ADH_Fe_C"/>
    <property type="match status" value="1"/>
</dbReference>
<dbReference type="PROSITE" id="PS00913">
    <property type="entry name" value="ADH_IRON_1"/>
    <property type="match status" value="1"/>
</dbReference>
<keyword evidence="7" id="KW-1185">Reference proteome</keyword>
<dbReference type="PANTHER" id="PTHR11496:SF102">
    <property type="entry name" value="ALCOHOL DEHYDROGENASE 4"/>
    <property type="match status" value="1"/>
</dbReference>
<dbReference type="InterPro" id="IPR001670">
    <property type="entry name" value="ADH_Fe/GldA"/>
</dbReference>
<dbReference type="FunFam" id="3.40.50.1970:FF:000003">
    <property type="entry name" value="Alcohol dehydrogenase, iron-containing"/>
    <property type="match status" value="1"/>
</dbReference>
<dbReference type="PANTHER" id="PTHR11496">
    <property type="entry name" value="ALCOHOL DEHYDROGENASE"/>
    <property type="match status" value="1"/>
</dbReference>
<evidence type="ECO:0000256" key="3">
    <source>
        <dbReference type="ARBA" id="ARBA00023027"/>
    </source>
</evidence>